<comment type="caution">
    <text evidence="1">The sequence shown here is derived from an EMBL/GenBank/DDBJ whole genome shotgun (WGS) entry which is preliminary data.</text>
</comment>
<proteinExistence type="predicted"/>
<protein>
    <submittedName>
        <fullName evidence="1">Uncharacterized protein</fullName>
    </submittedName>
</protein>
<gene>
    <name evidence="1" type="ORF">OMM_09037</name>
</gene>
<sequence length="133" mass="15385">MNPSITYPIPKLKNLPVSFPADGALSIVIQDGLPIIKASSYVQKRIEKLLSKEEDFGLSQNEIEEFNNYEQIDDYLSLLNRINRNLFLEKDRNILYVLTQKIPFEDQQKFENEPITFVNIAIHLRNGNMLCSP</sequence>
<evidence type="ECO:0000313" key="1">
    <source>
        <dbReference type="EMBL" id="ETR70137.1"/>
    </source>
</evidence>
<evidence type="ECO:0000313" key="2">
    <source>
        <dbReference type="Proteomes" id="UP000189670"/>
    </source>
</evidence>
<name>A0A1V1P5J7_9BACT</name>
<accession>A0A1V1P5J7</accession>
<reference evidence="2" key="1">
    <citation type="submission" date="2012-11" db="EMBL/GenBank/DDBJ databases">
        <authorList>
            <person name="Lucero-Rivera Y.E."/>
            <person name="Tovar-Ramirez D."/>
        </authorList>
    </citation>
    <scope>NUCLEOTIDE SEQUENCE [LARGE SCALE GENOMIC DNA]</scope>
    <source>
        <strain evidence="2">Araruama</strain>
    </source>
</reference>
<dbReference type="Proteomes" id="UP000189670">
    <property type="component" value="Unassembled WGS sequence"/>
</dbReference>
<organism evidence="1 2">
    <name type="scientific">Candidatus Magnetoglobus multicellularis str. Araruama</name>
    <dbReference type="NCBI Taxonomy" id="890399"/>
    <lineage>
        <taxon>Bacteria</taxon>
        <taxon>Pseudomonadati</taxon>
        <taxon>Thermodesulfobacteriota</taxon>
        <taxon>Desulfobacteria</taxon>
        <taxon>Desulfobacterales</taxon>
        <taxon>Desulfobacteraceae</taxon>
        <taxon>Candidatus Magnetoglobus</taxon>
    </lineage>
</organism>
<dbReference type="AlphaFoldDB" id="A0A1V1P5J7"/>
<dbReference type="EMBL" id="ATBP01000479">
    <property type="protein sequence ID" value="ETR70137.1"/>
    <property type="molecule type" value="Genomic_DNA"/>
</dbReference>